<dbReference type="GO" id="GO:0005524">
    <property type="term" value="F:ATP binding"/>
    <property type="evidence" value="ECO:0007669"/>
    <property type="project" value="UniProtKB-KW"/>
</dbReference>
<evidence type="ECO:0000256" key="1">
    <source>
        <dbReference type="ARBA" id="ARBA00022741"/>
    </source>
</evidence>
<evidence type="ECO:0000313" key="5">
    <source>
        <dbReference type="EMBL" id="MFC5748504.1"/>
    </source>
</evidence>
<gene>
    <name evidence="5" type="ORF">ACFPZN_23050</name>
</gene>
<feature type="domain" description="ABC transporter" evidence="4">
    <location>
        <begin position="8"/>
        <end position="248"/>
    </location>
</feature>
<keyword evidence="1" id="KW-0547">Nucleotide-binding</keyword>
<keyword evidence="6" id="KW-1185">Reference proteome</keyword>
<dbReference type="EMBL" id="JBHSON010000032">
    <property type="protein sequence ID" value="MFC5748504.1"/>
    <property type="molecule type" value="Genomic_DNA"/>
</dbReference>
<name>A0ABW0ZYX5_9ACTN</name>
<sequence length="481" mass="50967">MTSTTALLTCTGLEVSLPSGPILLPKTSLTVHAGQITALTGASGSGKTTLLRAFLGHLPAGAQVTGGTLDVLGQDILALPPRALRELRRTRIGYVGQDPGSALNPRMKIGRLIAETAVDRSREAIEGLLEECRLPCGDGLPDRRPTAVSGGQQRRVALARALARKPQILLLDEPTAGLDRALRDDIADLLRNLAAKRNLAIVMACHDPELVHACADTTIGLTTPAAKGKAPRPRSAPPPRVSVEPTRPGLVAQGISVTFPNGSTTQRALEAVDITAPPGSAVGLVGPSGSGKTTLLRVLAGLQPPSTGFLTLDGAPLAPRARRRPHEAQRRIQLVPQNPLDALNPMRTVGAALRRPLLRLSKLSKEELDARIIELLEEVGLPADLTGRYPAELSGGQRQRISIARALAADPDFLLCDEITSALDPGTTADIMAMLDRLRTEREMALVVVSHETHLIRAHTDTVHLLDEGRIIDHGGVPARI</sequence>
<dbReference type="Pfam" id="PF00005">
    <property type="entry name" value="ABC_tran"/>
    <property type="match status" value="2"/>
</dbReference>
<evidence type="ECO:0000256" key="2">
    <source>
        <dbReference type="ARBA" id="ARBA00022840"/>
    </source>
</evidence>
<dbReference type="InterPro" id="IPR027417">
    <property type="entry name" value="P-loop_NTPase"/>
</dbReference>
<feature type="region of interest" description="Disordered" evidence="3">
    <location>
        <begin position="223"/>
        <end position="246"/>
    </location>
</feature>
<dbReference type="Proteomes" id="UP001596074">
    <property type="component" value="Unassembled WGS sequence"/>
</dbReference>
<dbReference type="SMART" id="SM00382">
    <property type="entry name" value="AAA"/>
    <property type="match status" value="2"/>
</dbReference>
<dbReference type="Gene3D" id="3.40.50.300">
    <property type="entry name" value="P-loop containing nucleotide triphosphate hydrolases"/>
    <property type="match status" value="2"/>
</dbReference>
<reference evidence="6" key="1">
    <citation type="journal article" date="2019" name="Int. J. Syst. Evol. Microbiol.">
        <title>The Global Catalogue of Microorganisms (GCM) 10K type strain sequencing project: providing services to taxonomists for standard genome sequencing and annotation.</title>
        <authorList>
            <consortium name="The Broad Institute Genomics Platform"/>
            <consortium name="The Broad Institute Genome Sequencing Center for Infectious Disease"/>
            <person name="Wu L."/>
            <person name="Ma J."/>
        </authorList>
    </citation>
    <scope>NUCLEOTIDE SEQUENCE [LARGE SCALE GENOMIC DNA]</scope>
    <source>
        <strain evidence="6">KCTC 42087</strain>
    </source>
</reference>
<evidence type="ECO:0000256" key="3">
    <source>
        <dbReference type="SAM" id="MobiDB-lite"/>
    </source>
</evidence>
<dbReference type="PROSITE" id="PS00211">
    <property type="entry name" value="ABC_TRANSPORTER_1"/>
    <property type="match status" value="2"/>
</dbReference>
<dbReference type="RefSeq" id="WP_378284166.1">
    <property type="nucleotide sequence ID" value="NZ_JBHSON010000032.1"/>
</dbReference>
<feature type="domain" description="ABC transporter" evidence="4">
    <location>
        <begin position="252"/>
        <end position="481"/>
    </location>
</feature>
<dbReference type="CDD" id="cd03257">
    <property type="entry name" value="ABC_NikE_OppD_transporters"/>
    <property type="match status" value="2"/>
</dbReference>
<dbReference type="PROSITE" id="PS50893">
    <property type="entry name" value="ABC_TRANSPORTER_2"/>
    <property type="match status" value="2"/>
</dbReference>
<comment type="caution">
    <text evidence="5">The sequence shown here is derived from an EMBL/GenBank/DDBJ whole genome shotgun (WGS) entry which is preliminary data.</text>
</comment>
<evidence type="ECO:0000259" key="4">
    <source>
        <dbReference type="PROSITE" id="PS50893"/>
    </source>
</evidence>
<dbReference type="InterPro" id="IPR015854">
    <property type="entry name" value="ABC_transpr_LolD-like"/>
</dbReference>
<evidence type="ECO:0000313" key="6">
    <source>
        <dbReference type="Proteomes" id="UP001596074"/>
    </source>
</evidence>
<accession>A0ABW0ZYX5</accession>
<dbReference type="InterPro" id="IPR003593">
    <property type="entry name" value="AAA+_ATPase"/>
</dbReference>
<dbReference type="InterPro" id="IPR003439">
    <property type="entry name" value="ABC_transporter-like_ATP-bd"/>
</dbReference>
<dbReference type="SUPFAM" id="SSF52540">
    <property type="entry name" value="P-loop containing nucleoside triphosphate hydrolases"/>
    <property type="match status" value="2"/>
</dbReference>
<dbReference type="PANTHER" id="PTHR24220">
    <property type="entry name" value="IMPORT ATP-BINDING PROTEIN"/>
    <property type="match status" value="1"/>
</dbReference>
<organism evidence="5 6">
    <name type="scientific">Actinomadura rugatobispora</name>
    <dbReference type="NCBI Taxonomy" id="1994"/>
    <lineage>
        <taxon>Bacteria</taxon>
        <taxon>Bacillati</taxon>
        <taxon>Actinomycetota</taxon>
        <taxon>Actinomycetes</taxon>
        <taxon>Streptosporangiales</taxon>
        <taxon>Thermomonosporaceae</taxon>
        <taxon>Actinomadura</taxon>
    </lineage>
</organism>
<protein>
    <submittedName>
        <fullName evidence="5">ABC transporter ATP-binding protein</fullName>
    </submittedName>
</protein>
<keyword evidence="2 5" id="KW-0067">ATP-binding</keyword>
<dbReference type="InterPro" id="IPR017871">
    <property type="entry name" value="ABC_transporter-like_CS"/>
</dbReference>
<proteinExistence type="predicted"/>